<proteinExistence type="predicted"/>
<dbReference type="InterPro" id="IPR000073">
    <property type="entry name" value="AB_hydrolase_1"/>
</dbReference>
<dbReference type="SUPFAM" id="SSF53474">
    <property type="entry name" value="alpha/beta-Hydrolases"/>
    <property type="match status" value="1"/>
</dbReference>
<reference evidence="2 3" key="1">
    <citation type="submission" date="2023-07" db="EMBL/GenBank/DDBJ databases">
        <title>Pathogenic bacteria of pear tree diseases.</title>
        <authorList>
            <person name="Zhang Z."/>
            <person name="He L."/>
            <person name="Huang R."/>
        </authorList>
    </citation>
    <scope>NUCLEOTIDE SEQUENCE [LARGE SCALE GENOMIC DNA]</scope>
    <source>
        <strain evidence="2 3">DE2</strain>
        <plasmid evidence="2 3">unnamed1</plasmid>
    </source>
</reference>
<name>A0AA50DN88_9GAMM</name>
<dbReference type="KEGG" id="epi:Q3V30_21605"/>
<dbReference type="Proteomes" id="UP001228139">
    <property type="component" value="Plasmid unnamed1"/>
</dbReference>
<dbReference type="RefSeq" id="WP_306213320.1">
    <property type="nucleotide sequence ID" value="NZ_CP132354.1"/>
</dbReference>
<dbReference type="AlphaFoldDB" id="A0AA50DN88"/>
<keyword evidence="2" id="KW-0378">Hydrolase</keyword>
<dbReference type="PANTHER" id="PTHR46438">
    <property type="entry name" value="ALPHA/BETA-HYDROLASES SUPERFAMILY PROTEIN"/>
    <property type="match status" value="1"/>
</dbReference>
<evidence type="ECO:0000313" key="2">
    <source>
        <dbReference type="EMBL" id="WLS81074.1"/>
    </source>
</evidence>
<dbReference type="Gene3D" id="3.40.50.1820">
    <property type="entry name" value="alpha/beta hydrolase"/>
    <property type="match status" value="1"/>
</dbReference>
<geneLocation type="plasmid" evidence="2 3">
    <name>unnamed1</name>
</geneLocation>
<protein>
    <submittedName>
        <fullName evidence="2">Alpha/beta hydrolase</fullName>
    </submittedName>
</protein>
<accession>A0AA50DN88</accession>
<dbReference type="Pfam" id="PF00561">
    <property type="entry name" value="Abhydrolase_1"/>
    <property type="match status" value="1"/>
</dbReference>
<evidence type="ECO:0000313" key="3">
    <source>
        <dbReference type="Proteomes" id="UP001228139"/>
    </source>
</evidence>
<keyword evidence="2" id="KW-0614">Plasmid</keyword>
<sequence length="368" mass="41947">MSFTFLRNQIFRISFKFLIMACAIPGLLLPVTRAADRSPLSDNRQRDFHEQVKEAGYVLKKEKINRITLSYAEGPDNGPPLILLHAQLLDWFSYYRVLPELAKFFHVYDIDYPGHGKTITPSDYPMTARQIGSDLGDFIRRTIRHPVYLSGNSSGGLLAVWLAANRPELIKGILLEDPPLFSSEYPRIKETIADRAFRTSYTAAAQDHPTDFLLYWIRSNAQFFRKNVGPGTPFLLKQAIRAYRLRNPGKPAELKMVTNDTVRMLIRGLDQYDPRFGAAFYDGTWNNDFSHAQALARIQCPVMLMQANYSMLEDGILDGAMSKEDAMRTMSLLKNGTYFRVNATHVVNLDEPDIFLSAIKTFFLSKNL</sequence>
<dbReference type="GO" id="GO:0016787">
    <property type="term" value="F:hydrolase activity"/>
    <property type="evidence" value="ECO:0007669"/>
    <property type="project" value="UniProtKB-KW"/>
</dbReference>
<feature type="domain" description="AB hydrolase-1" evidence="1">
    <location>
        <begin position="79"/>
        <end position="221"/>
    </location>
</feature>
<dbReference type="InterPro" id="IPR029058">
    <property type="entry name" value="AB_hydrolase_fold"/>
</dbReference>
<gene>
    <name evidence="2" type="ORF">Q3V30_21605</name>
</gene>
<keyword evidence="3" id="KW-1185">Reference proteome</keyword>
<dbReference type="EMBL" id="CP132354">
    <property type="protein sequence ID" value="WLS81074.1"/>
    <property type="molecule type" value="Genomic_DNA"/>
</dbReference>
<evidence type="ECO:0000259" key="1">
    <source>
        <dbReference type="Pfam" id="PF00561"/>
    </source>
</evidence>
<organism evidence="2 3">
    <name type="scientific">Erwinia pyri</name>
    <dbReference type="NCBI Taxonomy" id="3062598"/>
    <lineage>
        <taxon>Bacteria</taxon>
        <taxon>Pseudomonadati</taxon>
        <taxon>Pseudomonadota</taxon>
        <taxon>Gammaproteobacteria</taxon>
        <taxon>Enterobacterales</taxon>
        <taxon>Erwiniaceae</taxon>
        <taxon>Erwinia</taxon>
    </lineage>
</organism>
<dbReference type="PANTHER" id="PTHR46438:SF2">
    <property type="entry name" value="ALPHA_BETA-HYDROLASES SUPERFAMILY PROTEIN"/>
    <property type="match status" value="1"/>
</dbReference>